<sequence>MEVNELSEPVNRLVSIPEAKEKWLGGLGRTSVFALIKQGHLTRVKIGRRTFVTSKSLEAYLDRLEQQQESASA</sequence>
<dbReference type="RefSeq" id="WP_232836210.1">
    <property type="nucleotide sequence ID" value="NZ_CP027541.1"/>
</dbReference>
<organism evidence="1 2">
    <name type="scientific">Mycolicibacterium smegmatis (strain MKD8)</name>
    <name type="common">Mycobacterium smegmatis</name>
    <dbReference type="NCBI Taxonomy" id="1214915"/>
    <lineage>
        <taxon>Bacteria</taxon>
        <taxon>Bacillati</taxon>
        <taxon>Actinomycetota</taxon>
        <taxon>Actinomycetes</taxon>
        <taxon>Mycobacteriales</taxon>
        <taxon>Mycobacteriaceae</taxon>
        <taxon>Mycolicibacterium</taxon>
    </lineage>
</organism>
<dbReference type="EMBL" id="CP027541">
    <property type="protein sequence ID" value="AWT55801.1"/>
    <property type="molecule type" value="Genomic_DNA"/>
</dbReference>
<evidence type="ECO:0000313" key="1">
    <source>
        <dbReference type="EMBL" id="AWT55801.1"/>
    </source>
</evidence>
<gene>
    <name evidence="1" type="ORF">D806_048500</name>
</gene>
<accession>A0A2U9PVH7</accession>
<proteinExistence type="predicted"/>
<dbReference type="AlphaFoldDB" id="A0A2U9PVH7"/>
<evidence type="ECO:0008006" key="3">
    <source>
        <dbReference type="Google" id="ProtNLM"/>
    </source>
</evidence>
<protein>
    <recommendedName>
        <fullName evidence="3">Helix-turn-helix domain-containing protein</fullName>
    </recommendedName>
</protein>
<reference evidence="2" key="2">
    <citation type="submission" date="2018-03" db="EMBL/GenBank/DDBJ databases">
        <authorList>
            <person name="Derbyshire K."/>
            <person name="Gray T.A."/>
            <person name="Champion M."/>
        </authorList>
    </citation>
    <scope>NUCLEOTIDE SEQUENCE [LARGE SCALE GENOMIC DNA]</scope>
    <source>
        <strain evidence="2">MKD8</strain>
    </source>
</reference>
<evidence type="ECO:0000313" key="2">
    <source>
        <dbReference type="Proteomes" id="UP000011200"/>
    </source>
</evidence>
<dbReference type="Proteomes" id="UP000011200">
    <property type="component" value="Chromosome"/>
</dbReference>
<name>A0A2U9PVH7_MYCSE</name>
<reference evidence="1 2" key="1">
    <citation type="journal article" date="2013" name="Genome Announc.">
        <title>Draft genome sequence of MKD8, a conjugal recipient Mycobacterium smegmatis strain.</title>
        <authorList>
            <person name="Gray T.A."/>
            <person name="Palumbo M.J."/>
            <person name="Derbyshire K.M."/>
        </authorList>
    </citation>
    <scope>NUCLEOTIDE SEQUENCE [LARGE SCALE GENOMIC DNA]</scope>
    <source>
        <strain evidence="1 2">MKD8</strain>
    </source>
</reference>